<dbReference type="PANTHER" id="PTHR10224">
    <property type="entry name" value="ES1 PROTEIN HOMOLOG, MITOCHONDRIAL"/>
    <property type="match status" value="1"/>
</dbReference>
<sequence>MAAVRALVAPRLAAASAFAPLHAPVPRAALHSSAPRPRARVALVLSGCGVYDGTELHEASAVLVHLSRGGAEVQIFAPDVPQMHVIDHTKGQPSESETRNVLTESARIARGKITDLARLSAADHDAAIFPGGFGAAKNLSTFAVDGKDCRVHKDVERVLKEFHEASKPIGLCCIAPVLAAKVLRGVEVTVGHEQEEGGKWPYAGTAEAIKALGAKHCVKGVTEAHVDQKNKVVTTPAFMCETALHHIHDGIGAMVKKVLELCGK</sequence>
<keyword evidence="3" id="KW-0496">Mitochondrion</keyword>
<evidence type="ECO:0000313" key="4">
    <source>
        <dbReference type="Proteomes" id="UP001652583"/>
    </source>
</evidence>
<dbReference type="Proteomes" id="UP001652583">
    <property type="component" value="Chromosome C2"/>
</dbReference>
<organism evidence="4 5">
    <name type="scientific">Acinonyx jubatus</name>
    <name type="common">Cheetah</name>
    <dbReference type="NCBI Taxonomy" id="32536"/>
    <lineage>
        <taxon>Eukaryota</taxon>
        <taxon>Metazoa</taxon>
        <taxon>Chordata</taxon>
        <taxon>Craniata</taxon>
        <taxon>Vertebrata</taxon>
        <taxon>Euteleostomi</taxon>
        <taxon>Mammalia</taxon>
        <taxon>Eutheria</taxon>
        <taxon>Laurasiatheria</taxon>
        <taxon>Carnivora</taxon>
        <taxon>Feliformia</taxon>
        <taxon>Felidae</taxon>
        <taxon>Felinae</taxon>
        <taxon>Acinonyx</taxon>
    </lineage>
</organism>
<proteinExistence type="predicted"/>
<dbReference type="NCBIfam" id="NF008747">
    <property type="entry name" value="PRK11780.1"/>
    <property type="match status" value="1"/>
</dbReference>
<dbReference type="AlphaFoldDB" id="A0A6J1XXH9"/>
<comment type="subcellular location">
    <subcellularLocation>
        <location evidence="1">Mitochondrion</location>
    </subcellularLocation>
</comment>
<evidence type="ECO:0000256" key="2">
    <source>
        <dbReference type="ARBA" id="ARBA00022946"/>
    </source>
</evidence>
<dbReference type="Gene3D" id="3.40.50.880">
    <property type="match status" value="1"/>
</dbReference>
<evidence type="ECO:0000256" key="1">
    <source>
        <dbReference type="ARBA" id="ARBA00004173"/>
    </source>
</evidence>
<dbReference type="GO" id="GO:0005739">
    <property type="term" value="C:mitochondrion"/>
    <property type="evidence" value="ECO:0007669"/>
    <property type="project" value="UniProtKB-SubCell"/>
</dbReference>
<reference evidence="5" key="1">
    <citation type="submission" date="2025-08" db="UniProtKB">
        <authorList>
            <consortium name="RefSeq"/>
        </authorList>
    </citation>
    <scope>IDENTIFICATION</scope>
    <source>
        <tissue evidence="5">Blood</tissue>
    </source>
</reference>
<evidence type="ECO:0000256" key="3">
    <source>
        <dbReference type="ARBA" id="ARBA00023128"/>
    </source>
</evidence>
<dbReference type="FunFam" id="3.40.50.880:FF:000035">
    <property type="entry name" value="ES1 protein homolog, mitochondrial isoform X1"/>
    <property type="match status" value="1"/>
</dbReference>
<dbReference type="KEGG" id="aju:106985656"/>
<dbReference type="CDD" id="cd03133">
    <property type="entry name" value="GATase1_ES1"/>
    <property type="match status" value="1"/>
</dbReference>
<dbReference type="RefSeq" id="XP_026897281.1">
    <property type="nucleotide sequence ID" value="XM_027041480.2"/>
</dbReference>
<dbReference type="SUPFAM" id="SSF52317">
    <property type="entry name" value="Class I glutamine amidotransferase-like"/>
    <property type="match status" value="1"/>
</dbReference>
<name>A0A6J1XXH9_ACIJB</name>
<protein>
    <submittedName>
        <fullName evidence="5">Glutamine amidotransferase-like class 1 domain-containing protein 3, mitochondrial</fullName>
    </submittedName>
</protein>
<dbReference type="PANTHER" id="PTHR10224:SF9">
    <property type="entry name" value="GLUTAMINE AMIDOTRANSFERASE-LIKE CLASS 1 DOMAIN-CONTAINING PROTEIN 3, MITOCHONDRIAL-RELATED"/>
    <property type="match status" value="1"/>
</dbReference>
<accession>A0A6J1XXH9</accession>
<keyword evidence="2" id="KW-0809">Transit peptide</keyword>
<gene>
    <name evidence="5" type="primary">GATD3</name>
</gene>
<dbReference type="InterPro" id="IPR029062">
    <property type="entry name" value="Class_I_gatase-like"/>
</dbReference>
<keyword evidence="4" id="KW-1185">Reference proteome</keyword>
<evidence type="ECO:0000313" key="5">
    <source>
        <dbReference type="RefSeq" id="XP_026897281.1"/>
    </source>
</evidence>